<keyword evidence="2" id="KW-0812">Transmembrane</keyword>
<feature type="compositionally biased region" description="Polar residues" evidence="1">
    <location>
        <begin position="1"/>
        <end position="14"/>
    </location>
</feature>
<dbReference type="EMBL" id="CACSIO010000045">
    <property type="protein sequence ID" value="CAA0121348.1"/>
    <property type="molecule type" value="Genomic_DNA"/>
</dbReference>
<evidence type="ECO:0000256" key="1">
    <source>
        <dbReference type="SAM" id="MobiDB-lite"/>
    </source>
</evidence>
<dbReference type="OrthoDB" id="9921329at2"/>
<dbReference type="Proteomes" id="UP000441399">
    <property type="component" value="Unassembled WGS sequence"/>
</dbReference>
<protein>
    <submittedName>
        <fullName evidence="3">Uncharacterized protein</fullName>
    </submittedName>
</protein>
<keyword evidence="2" id="KW-0472">Membrane</keyword>
<feature type="transmembrane region" description="Helical" evidence="2">
    <location>
        <begin position="76"/>
        <end position="99"/>
    </location>
</feature>
<feature type="region of interest" description="Disordered" evidence="1">
    <location>
        <begin position="1"/>
        <end position="32"/>
    </location>
</feature>
<name>A0A5S9QSW7_9GAMM</name>
<keyword evidence="4" id="KW-1185">Reference proteome</keyword>
<evidence type="ECO:0000313" key="4">
    <source>
        <dbReference type="Proteomes" id="UP000441399"/>
    </source>
</evidence>
<accession>A0A5S9QSW7</accession>
<proteinExistence type="predicted"/>
<feature type="region of interest" description="Disordered" evidence="1">
    <location>
        <begin position="106"/>
        <end position="133"/>
    </location>
</feature>
<dbReference type="AlphaFoldDB" id="A0A5S9QSW7"/>
<evidence type="ECO:0000313" key="3">
    <source>
        <dbReference type="EMBL" id="CAA0121348.1"/>
    </source>
</evidence>
<reference evidence="3 4" key="1">
    <citation type="submission" date="2019-11" db="EMBL/GenBank/DDBJ databases">
        <authorList>
            <person name="Holert J."/>
        </authorList>
    </citation>
    <scope>NUCLEOTIDE SEQUENCE [LARGE SCALE GENOMIC DNA]</scope>
    <source>
        <strain evidence="3">SB11_3</strain>
    </source>
</reference>
<keyword evidence="2" id="KW-1133">Transmembrane helix</keyword>
<sequence length="133" mass="14646">MTGHEQQTPENSAHSEPASAFKHPKMAEMQTEDKDLDRKLTKGEMIREAFSLIFALQGMEKFQRAADQLENKPFRIVIAGVISIALFMGFCFTAANLALKAAENDKAEARAKAQIEQPASSAPKAPLPSETRK</sequence>
<organism evidence="3 4">
    <name type="scientific">BD1-7 clade bacterium</name>
    <dbReference type="NCBI Taxonomy" id="2029982"/>
    <lineage>
        <taxon>Bacteria</taxon>
        <taxon>Pseudomonadati</taxon>
        <taxon>Pseudomonadota</taxon>
        <taxon>Gammaproteobacteria</taxon>
        <taxon>Cellvibrionales</taxon>
        <taxon>Spongiibacteraceae</taxon>
        <taxon>BD1-7 clade</taxon>
    </lineage>
</organism>
<evidence type="ECO:0000256" key="2">
    <source>
        <dbReference type="SAM" id="Phobius"/>
    </source>
</evidence>
<feature type="compositionally biased region" description="Low complexity" evidence="1">
    <location>
        <begin position="118"/>
        <end position="133"/>
    </location>
</feature>
<gene>
    <name evidence="3" type="ORF">OPDIPICF_02417</name>
</gene>